<gene>
    <name evidence="1" type="ORF">DY000_02060315</name>
</gene>
<dbReference type="InterPro" id="IPR012340">
    <property type="entry name" value="NA-bd_OB-fold"/>
</dbReference>
<accession>A0ABQ7B461</accession>
<reference evidence="1 2" key="1">
    <citation type="journal article" date="2020" name="BMC Genomics">
        <title>Intraspecific diversification of the crop wild relative Brassica cretica Lam. using demographic model selection.</title>
        <authorList>
            <person name="Kioukis A."/>
            <person name="Michalopoulou V.A."/>
            <person name="Briers L."/>
            <person name="Pirintsos S."/>
            <person name="Studholme D.J."/>
            <person name="Pavlidis P."/>
            <person name="Sarris P.F."/>
        </authorList>
    </citation>
    <scope>NUCLEOTIDE SEQUENCE [LARGE SCALE GENOMIC DNA]</scope>
    <source>
        <strain evidence="2">cv. PFS-1207/04</strain>
    </source>
</reference>
<evidence type="ECO:0000313" key="2">
    <source>
        <dbReference type="Proteomes" id="UP000266723"/>
    </source>
</evidence>
<sequence>MKYTASANSSVVLLVTTVNPKRLGVFLTCLRKQGTLPSVQCHPHMCFMDYDVQPTIDYFNWLGSNPETEKLVNAEEDWGKAFDKVHRAKIVTRKVFQMRIHNLMCSEPATSWYFIACSDCKTKATRGPSFVVVPKFPLDHKYLAKISIYDKNYQAVFVLLGNASHELTGKHSSEMTASYRTLKSRSKCQNTTSQVIKTQTITLMKIVSAVVLPPLTTPPELPLAAKSKMALPSASDVGVYIAEEGNKNFWLDERDVTLTLIYRSRETKKVISPLPATATSPPPVTATDADAVYDSSHHFKRPG</sequence>
<dbReference type="Gene3D" id="2.40.50.140">
    <property type="entry name" value="Nucleic acid-binding proteins"/>
    <property type="match status" value="1"/>
</dbReference>
<organism evidence="1 2">
    <name type="scientific">Brassica cretica</name>
    <name type="common">Mustard</name>
    <dbReference type="NCBI Taxonomy" id="69181"/>
    <lineage>
        <taxon>Eukaryota</taxon>
        <taxon>Viridiplantae</taxon>
        <taxon>Streptophyta</taxon>
        <taxon>Embryophyta</taxon>
        <taxon>Tracheophyta</taxon>
        <taxon>Spermatophyta</taxon>
        <taxon>Magnoliopsida</taxon>
        <taxon>eudicotyledons</taxon>
        <taxon>Gunneridae</taxon>
        <taxon>Pentapetalae</taxon>
        <taxon>rosids</taxon>
        <taxon>malvids</taxon>
        <taxon>Brassicales</taxon>
        <taxon>Brassicaceae</taxon>
        <taxon>Brassiceae</taxon>
        <taxon>Brassica</taxon>
    </lineage>
</organism>
<protein>
    <recommendedName>
        <fullName evidence="3">Replication factor A C-terminal domain-containing protein</fullName>
    </recommendedName>
</protein>
<evidence type="ECO:0008006" key="3">
    <source>
        <dbReference type="Google" id="ProtNLM"/>
    </source>
</evidence>
<dbReference type="Proteomes" id="UP000266723">
    <property type="component" value="Unassembled WGS sequence"/>
</dbReference>
<evidence type="ECO:0000313" key="1">
    <source>
        <dbReference type="EMBL" id="KAF3521009.1"/>
    </source>
</evidence>
<proteinExistence type="predicted"/>
<keyword evidence="2" id="KW-1185">Reference proteome</keyword>
<comment type="caution">
    <text evidence="1">The sequence shown here is derived from an EMBL/GenBank/DDBJ whole genome shotgun (WGS) entry which is preliminary data.</text>
</comment>
<name>A0ABQ7B461_BRACR</name>
<dbReference type="EMBL" id="QGKV02001556">
    <property type="protein sequence ID" value="KAF3521009.1"/>
    <property type="molecule type" value="Genomic_DNA"/>
</dbReference>